<evidence type="ECO:0000256" key="1">
    <source>
        <dbReference type="SAM" id="MobiDB-lite"/>
    </source>
</evidence>
<name>A0A2W1F4B0_9PLEO</name>
<sequence>MEYDSSRRCLPHNVSYPSYIYNERNTPLALAHNTRENPRGYPVGGPVGNLHSRAHMGHEESLLDNGPARRRIAIAVGSDVPHKVIDNYSLAQSLGNMAHTHNVMSIYSAGGSSAIYQRQLPNQHYPQLDTKPAYSSGWTVPCPEDTSPVEAYSIDQQSSYLPTSVPMANANMYGPAYRYYPTVKNPQHGNTYFDQESLNTLPYSTTNVRLATTSDISPLNTGMSALHLSIPERPHPRQYNQSESNAPQRQLPMPQPSPAQNSRNVVDQMQDARLRSAQAIPGSTTDNRGSFAKPLLPWGVAGDVQLNMSGATSTDGTTQSMASAQLSDSTENAMGYLPATTIGDGPSATNNGSQIHLNFSTSSLLDAMSASAPVSTEYSCIRETPNSSEMARQSSHNSLYSYNTDRKRHSSGTDPSNDCTLVSGHRYTPLGQPQSQHSPGRHNIHRESCQSRNVQLHRASMGNLNTTY</sequence>
<proteinExistence type="predicted"/>
<protein>
    <submittedName>
        <fullName evidence="2">Uncharacterized protein</fullName>
    </submittedName>
</protein>
<feature type="compositionally biased region" description="Polar residues" evidence="1">
    <location>
        <begin position="238"/>
        <end position="248"/>
    </location>
</feature>
<keyword evidence="3" id="KW-1185">Reference proteome</keyword>
<organism evidence="2 3">
    <name type="scientific">Pyrenophora tritici-repentis</name>
    <dbReference type="NCBI Taxonomy" id="45151"/>
    <lineage>
        <taxon>Eukaryota</taxon>
        <taxon>Fungi</taxon>
        <taxon>Dikarya</taxon>
        <taxon>Ascomycota</taxon>
        <taxon>Pezizomycotina</taxon>
        <taxon>Dothideomycetes</taxon>
        <taxon>Pleosporomycetidae</taxon>
        <taxon>Pleosporales</taxon>
        <taxon>Pleosporineae</taxon>
        <taxon>Pleosporaceae</taxon>
        <taxon>Pyrenophora</taxon>
    </lineage>
</organism>
<feature type="region of interest" description="Disordered" evidence="1">
    <location>
        <begin position="233"/>
        <end position="264"/>
    </location>
</feature>
<reference evidence="3" key="1">
    <citation type="journal article" date="2022" name="Microb. Genom.">
        <title>A global pangenome for the wheat fungal pathogen Pyrenophora tritici-repentis and prediction of effector protein structural homology.</title>
        <authorList>
            <person name="Moolhuijzen P.M."/>
            <person name="See P.T."/>
            <person name="Shi G."/>
            <person name="Powell H.R."/>
            <person name="Cockram J."/>
            <person name="Jorgensen L.N."/>
            <person name="Benslimane H."/>
            <person name="Strelkov S.E."/>
            <person name="Turner J."/>
            <person name="Liu Z."/>
            <person name="Moffat C.S."/>
        </authorList>
    </citation>
    <scope>NUCLEOTIDE SEQUENCE [LARGE SCALE GENOMIC DNA]</scope>
</reference>
<feature type="region of interest" description="Disordered" evidence="1">
    <location>
        <begin position="402"/>
        <end position="468"/>
    </location>
</feature>
<evidence type="ECO:0000313" key="3">
    <source>
        <dbReference type="Proteomes" id="UP000249757"/>
    </source>
</evidence>
<dbReference type="AlphaFoldDB" id="A0A2W1F4B0"/>
<gene>
    <name evidence="2" type="ORF">Ptr86124_010201</name>
</gene>
<dbReference type="EMBL" id="NRDI02000015">
    <property type="protein sequence ID" value="KAI1511080.1"/>
    <property type="molecule type" value="Genomic_DNA"/>
</dbReference>
<dbReference type="OrthoDB" id="5394557at2759"/>
<comment type="caution">
    <text evidence="2">The sequence shown here is derived from an EMBL/GenBank/DDBJ whole genome shotgun (WGS) entry which is preliminary data.</text>
</comment>
<evidence type="ECO:0000313" key="2">
    <source>
        <dbReference type="EMBL" id="KAI1511080.1"/>
    </source>
</evidence>
<accession>A0A2W1F4B0</accession>
<dbReference type="Proteomes" id="UP000249757">
    <property type="component" value="Unassembled WGS sequence"/>
</dbReference>